<name>A0ABQ2ZH47_9ACTN</name>
<evidence type="ECO:0000313" key="1">
    <source>
        <dbReference type="EMBL" id="GGY13089.1"/>
    </source>
</evidence>
<protein>
    <recommendedName>
        <fullName evidence="3">Helix-turn-helix domain-containing protein</fullName>
    </recommendedName>
</protein>
<gene>
    <name evidence="1" type="ORF">GCM10010384_18410</name>
</gene>
<organism evidence="1 2">
    <name type="scientific">Streptomyces djakartensis</name>
    <dbReference type="NCBI Taxonomy" id="68193"/>
    <lineage>
        <taxon>Bacteria</taxon>
        <taxon>Bacillati</taxon>
        <taxon>Actinomycetota</taxon>
        <taxon>Actinomycetes</taxon>
        <taxon>Kitasatosporales</taxon>
        <taxon>Streptomycetaceae</taxon>
        <taxon>Streptomyces</taxon>
    </lineage>
</organism>
<sequence length="65" mass="7145">MSEQVPPGYYCTRDVARVLGVQPDAVRQLVHRGRLKRSGSTPRQPWYRVADVAALVAGRVPSKAA</sequence>
<comment type="caution">
    <text evidence="1">The sequence shown here is derived from an EMBL/GenBank/DDBJ whole genome shotgun (WGS) entry which is preliminary data.</text>
</comment>
<keyword evidence="2" id="KW-1185">Reference proteome</keyword>
<dbReference type="RefSeq" id="WP_190197216.1">
    <property type="nucleotide sequence ID" value="NZ_BMWE01000004.1"/>
</dbReference>
<evidence type="ECO:0008006" key="3">
    <source>
        <dbReference type="Google" id="ProtNLM"/>
    </source>
</evidence>
<dbReference type="Proteomes" id="UP000653308">
    <property type="component" value="Unassembled WGS sequence"/>
</dbReference>
<accession>A0ABQ2ZH47</accession>
<evidence type="ECO:0000313" key="2">
    <source>
        <dbReference type="Proteomes" id="UP000653308"/>
    </source>
</evidence>
<proteinExistence type="predicted"/>
<reference evidence="2" key="1">
    <citation type="journal article" date="2019" name="Int. J. Syst. Evol. Microbiol.">
        <title>The Global Catalogue of Microorganisms (GCM) 10K type strain sequencing project: providing services to taxonomists for standard genome sequencing and annotation.</title>
        <authorList>
            <consortium name="The Broad Institute Genomics Platform"/>
            <consortium name="The Broad Institute Genome Sequencing Center for Infectious Disease"/>
            <person name="Wu L."/>
            <person name="Ma J."/>
        </authorList>
    </citation>
    <scope>NUCLEOTIDE SEQUENCE [LARGE SCALE GENOMIC DNA]</scope>
    <source>
        <strain evidence="2">JCM 4957</strain>
    </source>
</reference>
<dbReference type="EMBL" id="BMWE01000004">
    <property type="protein sequence ID" value="GGY13089.1"/>
    <property type="molecule type" value="Genomic_DNA"/>
</dbReference>